<feature type="domain" description="Enoyl reductase (ER)" evidence="7">
    <location>
        <begin position="10"/>
        <end position="356"/>
    </location>
</feature>
<dbReference type="SUPFAM" id="SSF51735">
    <property type="entry name" value="NAD(P)-binding Rossmann-fold domains"/>
    <property type="match status" value="1"/>
</dbReference>
<dbReference type="Pfam" id="PF08240">
    <property type="entry name" value="ADH_N"/>
    <property type="match status" value="1"/>
</dbReference>
<evidence type="ECO:0000259" key="7">
    <source>
        <dbReference type="SMART" id="SM00829"/>
    </source>
</evidence>
<dbReference type="PROSITE" id="PS00059">
    <property type="entry name" value="ADH_ZINC"/>
    <property type="match status" value="1"/>
</dbReference>
<dbReference type="SMART" id="SM00829">
    <property type="entry name" value="PKS_ER"/>
    <property type="match status" value="1"/>
</dbReference>
<dbReference type="EMBL" id="AP011117">
    <property type="protein sequence ID" value="BAH47136.1"/>
    <property type="molecule type" value="Genomic_DNA"/>
</dbReference>
<dbReference type="InterPro" id="IPR020843">
    <property type="entry name" value="ER"/>
</dbReference>
<keyword evidence="8" id="KW-0614">Plasmid</keyword>
<dbReference type="InterPro" id="IPR002328">
    <property type="entry name" value="ADH_Zn_CS"/>
</dbReference>
<dbReference type="EC" id="1.1.1.-" evidence="8"/>
<evidence type="ECO:0000256" key="5">
    <source>
        <dbReference type="ARBA" id="ARBA00023002"/>
    </source>
</evidence>
<dbReference type="InterPro" id="IPR013154">
    <property type="entry name" value="ADH-like_N"/>
</dbReference>
<dbReference type="RefSeq" id="WP_012687176.1">
    <property type="nucleotide sequence ID" value="NC_012521.1"/>
</dbReference>
<dbReference type="InterPro" id="IPR011032">
    <property type="entry name" value="GroES-like_sf"/>
</dbReference>
<reference evidence="8 9" key="1">
    <citation type="journal article" date="2005" name="J. Biosci. Bioeng.">
        <title>Isolation and characterization of benzene-tolerant Rhodococcus opacus strains.</title>
        <authorList>
            <person name="Na K.S."/>
            <person name="Kuroda A."/>
            <person name="Takiguchi N."/>
            <person name="Ikeda T."/>
            <person name="Ohtake H."/>
            <person name="Kato J."/>
        </authorList>
    </citation>
    <scope>NUCLEOTIDE SEQUENCE [LARGE SCALE GENOMIC DNA]</scope>
    <source>
        <strain evidence="8 9">B4</strain>
        <plasmid evidence="8">pROB02</plasmid>
    </source>
</reference>
<evidence type="ECO:0000313" key="9">
    <source>
        <dbReference type="Proteomes" id="UP000002212"/>
    </source>
</evidence>
<dbReference type="Gene3D" id="3.90.180.10">
    <property type="entry name" value="Medium-chain alcohol dehydrogenases, catalytic domain"/>
    <property type="match status" value="1"/>
</dbReference>
<dbReference type="PANTHER" id="PTHR43350">
    <property type="entry name" value="NAD-DEPENDENT ALCOHOL DEHYDROGENASE"/>
    <property type="match status" value="1"/>
</dbReference>
<dbReference type="KEGG" id="rop:ROP_pROB02-01230"/>
<accession>C1BDT3</accession>
<reference evidence="8 9" key="2">
    <citation type="submission" date="2009-03" db="EMBL/GenBank/DDBJ databases">
        <title>Comparison of the complete genome sequences of Rhodococcus erythropolis PR4 and Rhodococcus opacus B4.</title>
        <authorList>
            <person name="Takarada H."/>
            <person name="Sekine M."/>
            <person name="Hosoyama A."/>
            <person name="Yamada R."/>
            <person name="Fujisawa T."/>
            <person name="Omata S."/>
            <person name="Shimizu A."/>
            <person name="Tsukatani N."/>
            <person name="Tanikawa S."/>
            <person name="Fujita N."/>
            <person name="Harayama S."/>
        </authorList>
    </citation>
    <scope>NUCLEOTIDE SEQUENCE [LARGE SCALE GENOMIC DNA]</scope>
    <source>
        <strain evidence="8 9">B4</strain>
        <plasmid evidence="8 9">pROB02</plasmid>
    </source>
</reference>
<dbReference type="InterPro" id="IPR036291">
    <property type="entry name" value="NAD(P)-bd_dom_sf"/>
</dbReference>
<proteinExistence type="inferred from homology"/>
<dbReference type="SUPFAM" id="SSF50129">
    <property type="entry name" value="GroES-like"/>
    <property type="match status" value="1"/>
</dbReference>
<dbReference type="InterPro" id="IPR013149">
    <property type="entry name" value="ADH-like_C"/>
</dbReference>
<evidence type="ECO:0000256" key="1">
    <source>
        <dbReference type="ARBA" id="ARBA00001947"/>
    </source>
</evidence>
<keyword evidence="5 8" id="KW-0560">Oxidoreductase</keyword>
<dbReference type="GO" id="GO:0016491">
    <property type="term" value="F:oxidoreductase activity"/>
    <property type="evidence" value="ECO:0007669"/>
    <property type="project" value="UniProtKB-KW"/>
</dbReference>
<name>C1BDT3_RHOOB</name>
<dbReference type="HOGENOM" id="CLU_026673_14_1_11"/>
<evidence type="ECO:0000256" key="2">
    <source>
        <dbReference type="ARBA" id="ARBA00008072"/>
    </source>
</evidence>
<keyword evidence="3 6" id="KW-0479">Metal-binding</keyword>
<dbReference type="Pfam" id="PF00107">
    <property type="entry name" value="ADH_zinc_N"/>
    <property type="match status" value="1"/>
</dbReference>
<dbReference type="GO" id="GO:0008270">
    <property type="term" value="F:zinc ion binding"/>
    <property type="evidence" value="ECO:0007669"/>
    <property type="project" value="InterPro"/>
</dbReference>
<evidence type="ECO:0000256" key="3">
    <source>
        <dbReference type="ARBA" id="ARBA00022723"/>
    </source>
</evidence>
<comment type="cofactor">
    <cofactor evidence="1 6">
        <name>Zn(2+)</name>
        <dbReference type="ChEBI" id="CHEBI:29105"/>
    </cofactor>
</comment>
<dbReference type="PANTHER" id="PTHR43350:SF21">
    <property type="entry name" value="S-NITROSOMYCOTHIOL REDUCTASE MSCR"/>
    <property type="match status" value="1"/>
</dbReference>
<dbReference type="PATRIC" id="fig|632772.20.peg.8503"/>
<dbReference type="AlphaFoldDB" id="C1BDT3"/>
<dbReference type="Gene3D" id="3.40.50.720">
    <property type="entry name" value="NAD(P)-binding Rossmann-like Domain"/>
    <property type="match status" value="1"/>
</dbReference>
<geneLocation type="plasmid" evidence="8 9">
    <name>pROB02</name>
</geneLocation>
<comment type="similarity">
    <text evidence="2 6">Belongs to the zinc-containing alcohol dehydrogenase family.</text>
</comment>
<dbReference type="CDD" id="cd08279">
    <property type="entry name" value="Zn_ADH_class_III"/>
    <property type="match status" value="1"/>
</dbReference>
<dbReference type="OrthoDB" id="334894at2"/>
<evidence type="ECO:0000256" key="4">
    <source>
        <dbReference type="ARBA" id="ARBA00022833"/>
    </source>
</evidence>
<dbReference type="Proteomes" id="UP000002212">
    <property type="component" value="Plasmid pROB02"/>
</dbReference>
<evidence type="ECO:0000313" key="8">
    <source>
        <dbReference type="EMBL" id="BAH47136.1"/>
    </source>
</evidence>
<organism evidence="8 9">
    <name type="scientific">Rhodococcus opacus (strain B4)</name>
    <dbReference type="NCBI Taxonomy" id="632772"/>
    <lineage>
        <taxon>Bacteria</taxon>
        <taxon>Bacillati</taxon>
        <taxon>Actinomycetota</taxon>
        <taxon>Actinomycetes</taxon>
        <taxon>Mycobacteriales</taxon>
        <taxon>Nocardiaceae</taxon>
        <taxon>Rhodococcus</taxon>
    </lineage>
</organism>
<gene>
    <name evidence="8" type="ordered locus">ROP_pROB02-01230</name>
</gene>
<protein>
    <submittedName>
        <fullName evidence="8">Putative zinc-containing alcohol dehydrogenase</fullName>
        <ecNumber evidence="8">1.1.1.-</ecNumber>
    </submittedName>
</protein>
<keyword evidence="4 6" id="KW-0862">Zinc</keyword>
<evidence type="ECO:0000256" key="6">
    <source>
        <dbReference type="RuleBase" id="RU361277"/>
    </source>
</evidence>
<sequence>MRAVVIWNPGEPFTIHDNVCRPAPGPGEVVVRIRAAGVCQTDIALSKGAFGQSTPVVLGHEGAGEITELGPGVTGLIPGDRVLVTWVPPCGRCYHCVRGETYICSNRRRSSERGDEGSLSVSGVPVQAGMGTATFAEETVVPATGVLPLPDDIPFEYAALLGCAVPTGCGAALNSARVRAGESVLVIGCGAVGLSAIQGAVIAGAADIVAVDPQDPRRRAALEFGATAALPPGSDPRESLVDAPGFDVVIDAVARSSTIRDGWQAARRGGRVVVVGAGKPDDMVQFSAQELFHDGKQLIGSFYGSSDMRRELPRLIALWRAGRLDLSRMVSEVVDLERINDVVARQTAGEVVRSVLLV</sequence>